<dbReference type="EMBL" id="DUJS01000002">
    <property type="protein sequence ID" value="HII70158.1"/>
    <property type="molecule type" value="Genomic_DNA"/>
</dbReference>
<dbReference type="CDD" id="cd20550">
    <property type="entry name" value="CYCLIN_TFIIB_archaea_like_rpt2"/>
    <property type="match status" value="1"/>
</dbReference>
<keyword evidence="4 7" id="KW-0479">Metal-binding</keyword>
<evidence type="ECO:0000256" key="2">
    <source>
        <dbReference type="ARBA" id="ARBA00013932"/>
    </source>
</evidence>
<dbReference type="PANTHER" id="PTHR11618">
    <property type="entry name" value="TRANSCRIPTION INITIATION FACTOR IIB-RELATED"/>
    <property type="match status" value="1"/>
</dbReference>
<feature type="coiled-coil region" evidence="8">
    <location>
        <begin position="261"/>
        <end position="297"/>
    </location>
</feature>
<accession>A0A832WAJ7</accession>
<dbReference type="InterPro" id="IPR013763">
    <property type="entry name" value="Cyclin-like_dom"/>
</dbReference>
<dbReference type="InterPro" id="IPR023486">
    <property type="entry name" value="TFIIB_CS"/>
</dbReference>
<dbReference type="GO" id="GO:0017025">
    <property type="term" value="F:TBP-class protein binding"/>
    <property type="evidence" value="ECO:0007669"/>
    <property type="project" value="InterPro"/>
</dbReference>
<dbReference type="Gene3D" id="1.10.472.170">
    <property type="match status" value="1"/>
</dbReference>
<dbReference type="PANTHER" id="PTHR11618:SF13">
    <property type="entry name" value="TRANSCRIPTION INITIATION FACTOR IIB"/>
    <property type="match status" value="1"/>
</dbReference>
<evidence type="ECO:0000256" key="3">
    <source>
        <dbReference type="ARBA" id="ARBA00022737"/>
    </source>
</evidence>
<keyword evidence="4 7" id="KW-0862">Zinc</keyword>
<dbReference type="RefSeq" id="WP_281070577.1">
    <property type="nucleotide sequence ID" value="NZ_DUJS01000002.1"/>
</dbReference>
<comment type="caution">
    <text evidence="11">The sequence shown here is derived from an EMBL/GenBank/DDBJ whole genome shotgun (WGS) entry which is preliminary data.</text>
</comment>
<dbReference type="Gene3D" id="1.10.472.10">
    <property type="entry name" value="Cyclin-like"/>
    <property type="match status" value="1"/>
</dbReference>
<keyword evidence="5" id="KW-0805">Transcription regulation</keyword>
<reference evidence="11" key="1">
    <citation type="journal article" date="2020" name="bioRxiv">
        <title>A rank-normalized archaeal taxonomy based on genome phylogeny resolves widespread incomplete and uneven classifications.</title>
        <authorList>
            <person name="Rinke C."/>
            <person name="Chuvochina M."/>
            <person name="Mussig A.J."/>
            <person name="Chaumeil P.-A."/>
            <person name="Waite D.W."/>
            <person name="Whitman W.B."/>
            <person name="Parks D.H."/>
            <person name="Hugenholtz P."/>
        </authorList>
    </citation>
    <scope>NUCLEOTIDE SEQUENCE</scope>
    <source>
        <strain evidence="11">UBA8853</strain>
    </source>
</reference>
<evidence type="ECO:0000256" key="8">
    <source>
        <dbReference type="SAM" id="Coils"/>
    </source>
</evidence>
<evidence type="ECO:0000256" key="5">
    <source>
        <dbReference type="ARBA" id="ARBA00023015"/>
    </source>
</evidence>
<feature type="domain" description="TFIIB-type" evidence="10">
    <location>
        <begin position="7"/>
        <end position="38"/>
    </location>
</feature>
<keyword evidence="4 7" id="KW-0863">Zinc-finger</keyword>
<proteinExistence type="inferred from homology"/>
<dbReference type="PRINTS" id="PR00685">
    <property type="entry name" value="TIFACTORIIB"/>
</dbReference>
<protein>
    <recommendedName>
        <fullName evidence="2">Transcription initiation factor IIB</fullName>
    </recommendedName>
</protein>
<dbReference type="Pfam" id="PF08271">
    <property type="entry name" value="Zn_Ribbon_TF"/>
    <property type="match status" value="1"/>
</dbReference>
<dbReference type="GO" id="GO:0070897">
    <property type="term" value="P:transcription preinitiation complex assembly"/>
    <property type="evidence" value="ECO:0007669"/>
    <property type="project" value="InterPro"/>
</dbReference>
<keyword evidence="8" id="KW-0175">Coiled coil</keyword>
<evidence type="ECO:0000259" key="10">
    <source>
        <dbReference type="PROSITE" id="PS51134"/>
    </source>
</evidence>
<dbReference type="InterPro" id="IPR013137">
    <property type="entry name" value="Znf_TFIIB"/>
</dbReference>
<evidence type="ECO:0000313" key="12">
    <source>
        <dbReference type="Proteomes" id="UP000619545"/>
    </source>
</evidence>
<name>A0A832WAJ7_9EURY</name>
<dbReference type="Pfam" id="PF00382">
    <property type="entry name" value="TFIIB"/>
    <property type="match status" value="2"/>
</dbReference>
<dbReference type="GO" id="GO:0008270">
    <property type="term" value="F:zinc ion binding"/>
    <property type="evidence" value="ECO:0007669"/>
    <property type="project" value="UniProtKB-KW"/>
</dbReference>
<dbReference type="SMART" id="SM00385">
    <property type="entry name" value="CYCLIN"/>
    <property type="match status" value="2"/>
</dbReference>
<feature type="region of interest" description="Disordered" evidence="9">
    <location>
        <begin position="54"/>
        <end position="76"/>
    </location>
</feature>
<dbReference type="PROSITE" id="PS00782">
    <property type="entry name" value="TFIIB"/>
    <property type="match status" value="1"/>
</dbReference>
<evidence type="ECO:0000313" key="11">
    <source>
        <dbReference type="EMBL" id="HII70158.1"/>
    </source>
</evidence>
<evidence type="ECO:0000256" key="1">
    <source>
        <dbReference type="ARBA" id="ARBA00010857"/>
    </source>
</evidence>
<evidence type="ECO:0000256" key="6">
    <source>
        <dbReference type="ARBA" id="ARBA00023163"/>
    </source>
</evidence>
<dbReference type="InterPro" id="IPR000812">
    <property type="entry name" value="TFIIB"/>
</dbReference>
<dbReference type="InterPro" id="IPR013150">
    <property type="entry name" value="TFIIB_cyclin"/>
</dbReference>
<feature type="compositionally biased region" description="Basic and acidic residues" evidence="9">
    <location>
        <begin position="55"/>
        <end position="76"/>
    </location>
</feature>
<dbReference type="PROSITE" id="PS51134">
    <property type="entry name" value="ZF_TFIIB"/>
    <property type="match status" value="1"/>
</dbReference>
<dbReference type="Proteomes" id="UP000619545">
    <property type="component" value="Unassembled WGS sequence"/>
</dbReference>
<organism evidence="11 12">
    <name type="scientific">Methanopyrus kandleri</name>
    <dbReference type="NCBI Taxonomy" id="2320"/>
    <lineage>
        <taxon>Archaea</taxon>
        <taxon>Methanobacteriati</taxon>
        <taxon>Methanobacteriota</taxon>
        <taxon>Methanomada group</taxon>
        <taxon>Methanopyri</taxon>
        <taxon>Methanopyrales</taxon>
        <taxon>Methanopyraceae</taxon>
        <taxon>Methanopyrus</taxon>
    </lineage>
</organism>
<keyword evidence="6" id="KW-0804">Transcription</keyword>
<dbReference type="InterPro" id="IPR036915">
    <property type="entry name" value="Cyclin-like_sf"/>
</dbReference>
<evidence type="ECO:0000256" key="4">
    <source>
        <dbReference type="ARBA" id="ARBA00022771"/>
    </source>
</evidence>
<keyword evidence="3" id="KW-0677">Repeat</keyword>
<dbReference type="SUPFAM" id="SSF57783">
    <property type="entry name" value="Zinc beta-ribbon"/>
    <property type="match status" value="1"/>
</dbReference>
<sequence length="341" mass="39404">MVYTESEHRVCPKCGSTNLERDEKHGELVCRDCGTVVDYLIDYGPEWRAFNADQRAQRERTGAPISERHPHKLGDTIIDDRDTHGRRLVDWRFRRLKRWDRWISNDPVSRNIRSAVELIERVCSQANIPRSIVDEAIRIYRKAVEKDLVRGRSIENTAAAALFMACKKRKHPRTIKEIAKLFGITPKDINRTHRVLLRHLNERMPAPDPKQYLSRFATELGVSEDVEMLAREILEKAEKKGLTVSRNPAGLAGAALYLAGLLKAKEYIEEYREKMKEAESEEEKEKLERELNEKLRTCRRTQPEVAKISGVTEVTIRNRYKELAEELGLEVPDPTKIDVPA</sequence>
<dbReference type="AlphaFoldDB" id="A0A832WAJ7"/>
<dbReference type="GO" id="GO:0097550">
    <property type="term" value="C:transcription preinitiation complex"/>
    <property type="evidence" value="ECO:0007669"/>
    <property type="project" value="TreeGrafter"/>
</dbReference>
<dbReference type="SUPFAM" id="SSF47954">
    <property type="entry name" value="Cyclin-like"/>
    <property type="match status" value="3"/>
</dbReference>
<comment type="similarity">
    <text evidence="1">Belongs to the TFIIB family.</text>
</comment>
<evidence type="ECO:0000256" key="9">
    <source>
        <dbReference type="SAM" id="MobiDB-lite"/>
    </source>
</evidence>
<evidence type="ECO:0000256" key="7">
    <source>
        <dbReference type="PROSITE-ProRule" id="PRU00469"/>
    </source>
</evidence>
<gene>
    <name evidence="11" type="ORF">HA336_02865</name>
</gene>